<gene>
    <name evidence="4" type="ORF">SAMN05444920_108126</name>
</gene>
<dbReference type="PANTHER" id="PTHR16305">
    <property type="entry name" value="TESTICULAR SOLUBLE ADENYLYL CYCLASE"/>
    <property type="match status" value="1"/>
</dbReference>
<dbReference type="InterPro" id="IPR016032">
    <property type="entry name" value="Sig_transdc_resp-reg_C-effctor"/>
</dbReference>
<proteinExistence type="predicted"/>
<keyword evidence="5" id="KW-1185">Reference proteome</keyword>
<dbReference type="EMBL" id="FNVT01000008">
    <property type="protein sequence ID" value="SEG93461.1"/>
    <property type="molecule type" value="Genomic_DNA"/>
</dbReference>
<dbReference type="GO" id="GO:0005737">
    <property type="term" value="C:cytoplasm"/>
    <property type="evidence" value="ECO:0007669"/>
    <property type="project" value="TreeGrafter"/>
</dbReference>
<dbReference type="GO" id="GO:0006355">
    <property type="term" value="P:regulation of DNA-templated transcription"/>
    <property type="evidence" value="ECO:0007669"/>
    <property type="project" value="InterPro"/>
</dbReference>
<dbReference type="Gene3D" id="1.10.10.10">
    <property type="entry name" value="Winged helix-like DNA-binding domain superfamily/Winged helix DNA-binding domain"/>
    <property type="match status" value="1"/>
</dbReference>
<dbReference type="GO" id="GO:0004016">
    <property type="term" value="F:adenylate cyclase activity"/>
    <property type="evidence" value="ECO:0007669"/>
    <property type="project" value="TreeGrafter"/>
</dbReference>
<dbReference type="Pfam" id="PF00196">
    <property type="entry name" value="GerE"/>
    <property type="match status" value="1"/>
</dbReference>
<evidence type="ECO:0000313" key="5">
    <source>
        <dbReference type="Proteomes" id="UP000236732"/>
    </source>
</evidence>
<dbReference type="SUPFAM" id="SSF52540">
    <property type="entry name" value="P-loop containing nucleoside triphosphate hydrolases"/>
    <property type="match status" value="1"/>
</dbReference>
<dbReference type="SUPFAM" id="SSF46894">
    <property type="entry name" value="C-terminal effector domain of the bipartite response regulators"/>
    <property type="match status" value="1"/>
</dbReference>
<dbReference type="InterPro" id="IPR000792">
    <property type="entry name" value="Tscrpt_reg_LuxR_C"/>
</dbReference>
<keyword evidence="2" id="KW-0067">ATP-binding</keyword>
<accession>A0A1H6E872</accession>
<dbReference type="InterPro" id="IPR011990">
    <property type="entry name" value="TPR-like_helical_dom_sf"/>
</dbReference>
<dbReference type="OrthoDB" id="3178131at2"/>
<dbReference type="AlphaFoldDB" id="A0A1H6E872"/>
<dbReference type="PRINTS" id="PR00038">
    <property type="entry name" value="HTHLUXR"/>
</dbReference>
<dbReference type="SMART" id="SM00421">
    <property type="entry name" value="HTH_LUXR"/>
    <property type="match status" value="1"/>
</dbReference>
<dbReference type="InterPro" id="IPR036388">
    <property type="entry name" value="WH-like_DNA-bd_sf"/>
</dbReference>
<keyword evidence="1" id="KW-0547">Nucleotide-binding</keyword>
<organism evidence="4 5">
    <name type="scientific">Nonomuraea solani</name>
    <dbReference type="NCBI Taxonomy" id="1144553"/>
    <lineage>
        <taxon>Bacteria</taxon>
        <taxon>Bacillati</taxon>
        <taxon>Actinomycetota</taxon>
        <taxon>Actinomycetes</taxon>
        <taxon>Streptosporangiales</taxon>
        <taxon>Streptosporangiaceae</taxon>
        <taxon>Nonomuraea</taxon>
    </lineage>
</organism>
<dbReference type="Proteomes" id="UP000236732">
    <property type="component" value="Unassembled WGS sequence"/>
</dbReference>
<dbReference type="Gene3D" id="3.40.50.300">
    <property type="entry name" value="P-loop containing nucleotide triphosphate hydrolases"/>
    <property type="match status" value="1"/>
</dbReference>
<dbReference type="RefSeq" id="WP_160150409.1">
    <property type="nucleotide sequence ID" value="NZ_FNVT01000008.1"/>
</dbReference>
<evidence type="ECO:0000256" key="1">
    <source>
        <dbReference type="ARBA" id="ARBA00022741"/>
    </source>
</evidence>
<protein>
    <submittedName>
        <fullName evidence="4">Regulatory protein, luxR family</fullName>
    </submittedName>
</protein>
<dbReference type="InterPro" id="IPR027417">
    <property type="entry name" value="P-loop_NTPase"/>
</dbReference>
<dbReference type="Gene3D" id="1.25.40.10">
    <property type="entry name" value="Tetratricopeptide repeat domain"/>
    <property type="match status" value="1"/>
</dbReference>
<sequence>MAARALRNGPERSRDEQFVGRCRELAVLHAQLGRVCEGRSSLVVLEGPAGIGKTALAGEFLCAIENAVVLEVSGDDGESELAYGVLGQLAAQAQPVPDALTVGPGASARVDPLVAGAALLELLAELQRSTPVVIAIDGADWADLPSLQALTFALRRLRTDRVLAILIARESDHPRLPDGLRRLLRGGNALRLPLGGLAARELQTLSARLGPVRLTPQAAERLHEHTKGVPLHARALLQQVRAETLADVDAPLPAPRAYTTLVLERLAQCGPAAQRLLTAAAVLGTSAPLHLVARMAELAEPLHLVARMAELAEPLPALEQATGAGLLVEWRTGAGVSVGFPNPLVRAAIYHDLGPATRRRMHLLAADVVDDVVHRLHHRLAAADQVDDELVREVARVGRRQAAAGRWSSACGCLTRAVQLTREGPGRDRLIAEAVEALLAAGRPGDAATLAGQVTPGSDPGVRDYALGSVSLVAGRVREAVGQLDNAWSHAKEDPRLAAGIAARHAMAALLTGHGPGATRWARRGEGELVRFAELVGLGLAGQSDEGLALSGELPVPGQCDSAELDALLGRGVLRLWADDLAGAQNDLLGLLTASPDRAASFQVLVAIALAQAEYRLGRWDEAAGHAEVGASTADDFGQAWLASYAHAVAALVPAARGEWDRAVTHVRAARATCSPDNTSALVCTAGADALVATARGDHDAVITALTPLTRTNLSEEPAVVLWRTLLADALINGGRLDEAEAVLVPCELLALDRERRSVLAAVARVRAGLYAARHEPVEAETGYQAAMEHAAKIDMPFEEARIQLAYGTFLRRRGRRSAAAEQLEAAQLTLSRLGALPYLEQCDLELAASGRAVLLPQDTARLGLTPQEHTVAVLISRGLTNRQAARKLVLSVKTVEYHLSHIYTKLGITSRTALIGRLSDLGD</sequence>
<dbReference type="InterPro" id="IPR041664">
    <property type="entry name" value="AAA_16"/>
</dbReference>
<evidence type="ECO:0000259" key="3">
    <source>
        <dbReference type="PROSITE" id="PS50043"/>
    </source>
</evidence>
<dbReference type="PANTHER" id="PTHR16305:SF35">
    <property type="entry name" value="TRANSCRIPTIONAL ACTIVATOR DOMAIN"/>
    <property type="match status" value="1"/>
</dbReference>
<dbReference type="GO" id="GO:0003677">
    <property type="term" value="F:DNA binding"/>
    <property type="evidence" value="ECO:0007669"/>
    <property type="project" value="InterPro"/>
</dbReference>
<evidence type="ECO:0000313" key="4">
    <source>
        <dbReference type="EMBL" id="SEG93461.1"/>
    </source>
</evidence>
<evidence type="ECO:0000256" key="2">
    <source>
        <dbReference type="ARBA" id="ARBA00022840"/>
    </source>
</evidence>
<dbReference type="GO" id="GO:0005524">
    <property type="term" value="F:ATP binding"/>
    <property type="evidence" value="ECO:0007669"/>
    <property type="project" value="UniProtKB-KW"/>
</dbReference>
<dbReference type="Pfam" id="PF13191">
    <property type="entry name" value="AAA_16"/>
    <property type="match status" value="1"/>
</dbReference>
<reference evidence="4 5" key="1">
    <citation type="submission" date="2016-10" db="EMBL/GenBank/DDBJ databases">
        <authorList>
            <person name="de Groot N.N."/>
        </authorList>
    </citation>
    <scope>NUCLEOTIDE SEQUENCE [LARGE SCALE GENOMIC DNA]</scope>
    <source>
        <strain evidence="4 5">CGMCC 4.7037</strain>
    </source>
</reference>
<dbReference type="SUPFAM" id="SSF48452">
    <property type="entry name" value="TPR-like"/>
    <property type="match status" value="3"/>
</dbReference>
<feature type="domain" description="HTH luxR-type" evidence="3">
    <location>
        <begin position="858"/>
        <end position="923"/>
    </location>
</feature>
<name>A0A1H6E872_9ACTN</name>
<dbReference type="PROSITE" id="PS50043">
    <property type="entry name" value="HTH_LUXR_2"/>
    <property type="match status" value="1"/>
</dbReference>
<dbReference type="CDD" id="cd06170">
    <property type="entry name" value="LuxR_C_like"/>
    <property type="match status" value="1"/>
</dbReference>